<accession>A0AAW2GC01</accession>
<feature type="compositionally biased region" description="Polar residues" evidence="1">
    <location>
        <begin position="332"/>
        <end position="361"/>
    </location>
</feature>
<dbReference type="EMBL" id="JADYXP020000005">
    <property type="protein sequence ID" value="KAL0123997.1"/>
    <property type="molecule type" value="Genomic_DNA"/>
</dbReference>
<feature type="compositionally biased region" description="Basic and acidic residues" evidence="1">
    <location>
        <begin position="869"/>
        <end position="878"/>
    </location>
</feature>
<feature type="compositionally biased region" description="Basic residues" evidence="1">
    <location>
        <begin position="218"/>
        <end position="232"/>
    </location>
</feature>
<name>A0AAW2GC01_9HYME</name>
<gene>
    <name evidence="2" type="ORF">PUN28_006071</name>
</gene>
<evidence type="ECO:0000256" key="1">
    <source>
        <dbReference type="SAM" id="MobiDB-lite"/>
    </source>
</evidence>
<proteinExistence type="predicted"/>
<evidence type="ECO:0000313" key="3">
    <source>
        <dbReference type="Proteomes" id="UP001430953"/>
    </source>
</evidence>
<feature type="region of interest" description="Disordered" evidence="1">
    <location>
        <begin position="213"/>
        <end position="232"/>
    </location>
</feature>
<evidence type="ECO:0000313" key="2">
    <source>
        <dbReference type="EMBL" id="KAL0123997.1"/>
    </source>
</evidence>
<reference evidence="2 3" key="1">
    <citation type="submission" date="2023-03" db="EMBL/GenBank/DDBJ databases">
        <title>High recombination rates correlate with genetic variation in Cardiocondyla obscurior ants.</title>
        <authorList>
            <person name="Errbii M."/>
        </authorList>
    </citation>
    <scope>NUCLEOTIDE SEQUENCE [LARGE SCALE GENOMIC DNA]</scope>
    <source>
        <strain evidence="2">Alpha-2009</strain>
        <tissue evidence="2">Whole body</tissue>
    </source>
</reference>
<organism evidence="2 3">
    <name type="scientific">Cardiocondyla obscurior</name>
    <dbReference type="NCBI Taxonomy" id="286306"/>
    <lineage>
        <taxon>Eukaryota</taxon>
        <taxon>Metazoa</taxon>
        <taxon>Ecdysozoa</taxon>
        <taxon>Arthropoda</taxon>
        <taxon>Hexapoda</taxon>
        <taxon>Insecta</taxon>
        <taxon>Pterygota</taxon>
        <taxon>Neoptera</taxon>
        <taxon>Endopterygota</taxon>
        <taxon>Hymenoptera</taxon>
        <taxon>Apocrita</taxon>
        <taxon>Aculeata</taxon>
        <taxon>Formicoidea</taxon>
        <taxon>Formicidae</taxon>
        <taxon>Myrmicinae</taxon>
        <taxon>Cardiocondyla</taxon>
    </lineage>
</organism>
<keyword evidence="3" id="KW-1185">Reference proteome</keyword>
<protein>
    <submittedName>
        <fullName evidence="2">Uncharacterized protein</fullName>
    </submittedName>
</protein>
<dbReference type="AlphaFoldDB" id="A0AAW2GC01"/>
<feature type="compositionally biased region" description="Polar residues" evidence="1">
    <location>
        <begin position="879"/>
        <end position="893"/>
    </location>
</feature>
<dbReference type="Proteomes" id="UP001430953">
    <property type="component" value="Unassembled WGS sequence"/>
</dbReference>
<feature type="region of interest" description="Disordered" evidence="1">
    <location>
        <begin position="302"/>
        <end position="361"/>
    </location>
</feature>
<feature type="compositionally biased region" description="Polar residues" evidence="1">
    <location>
        <begin position="302"/>
        <end position="318"/>
    </location>
</feature>
<feature type="compositionally biased region" description="Basic and acidic residues" evidence="1">
    <location>
        <begin position="319"/>
        <end position="331"/>
    </location>
</feature>
<comment type="caution">
    <text evidence="2">The sequence shown here is derived from an EMBL/GenBank/DDBJ whole genome shotgun (WGS) entry which is preliminary data.</text>
</comment>
<sequence length="1055" mass="120432">MVNKSSRSHSSGYHHACAIPKLPSYRRRRERVGQIVYSSGLFLYPTAVEALASHGRASASVRVAGRDRKFSSLSSRDANFEMSINPAHAMCSHENITWEITDNFAADKMIDNSLVHKFKSLRKIRKRTKVLNEEIKKYSGVKDYKHYVKLKTNVLRHLVNDSDISDSCSSLTDIDGNTVHNSVPDQAKYVTKKFESYILSSEEDSEGYKRRTVENQMKSKHKRKTKKRIQTRKSSRIKYATGLEAHVNVSWQKVKKSSKTLHLHKQVCTDILDNEGNMKSSNHNFFKAQSNKQSFFPSIDFSNSTESTSNGTISNKTKPSSEKKISKRNHESQSIVTDESNTEINSHCSRQSSLSQIGNDSNFNNKSTEAIVLAKSKNDELTTSNKSNTISTNNSDNTYVNDNSELLKNVKKNLISALEKADSTNNNIKTDKNVENIINYDQFLADTVGVTQYCSTPIKKMKTNMSEKKKLSSDISCLDQQKDSGIDEDSQDKFVKIKDSNKIATNYNMKENPKSTSIFSPELGKNDDIIETVEDYKEDEENEYITFGKDILKEQIEEVNKVSVEEEIINSSQLKDTHLKPCDIFDENQQILPKIMWTEVLNKKYKIIKMEDNDIENNINNSNVDIADKCTPTKKNVLVNDTLDVTGHNIHIERETAVTTEEIDIPMALETDNEELNVNYVSPQTKKRLEQQARLNLIVNSDSSDSDFEYETTKTSQKLTNSSNTNHCSNDIELKQIDVSRDKEIFSQSEEATLVSIDVVESNSPSTMEDMKNNTESLTKCMCENKDLSQFRTNKNLFKKTEYYTQVYSDDQSNDDIFNDSIFTTKNNISCNNEESINQFRKYEQSASLNKKDKYIADNRNKEITNAYETKHTSEHDQNTQAPTKSHSNPHLTTSCQYRPCNLQELVEDQELLVETMPPSFTLSNLSEDEEAFILNVPSKVVQGILEGQVLRLNDKSIRFNEDKYRIVHREVGTTSCVFATGKKRKPYKILNIKNISTLTVREKLSEDSRKIDMSNSYDVSILPKLIKKNKKQTGEADSKILKVLNCKKRKRRES</sequence>
<feature type="region of interest" description="Disordered" evidence="1">
    <location>
        <begin position="869"/>
        <end position="893"/>
    </location>
</feature>